<dbReference type="Proteomes" id="UP000479710">
    <property type="component" value="Unassembled WGS sequence"/>
</dbReference>
<evidence type="ECO:0000313" key="3">
    <source>
        <dbReference type="Proteomes" id="UP000479710"/>
    </source>
</evidence>
<protein>
    <recommendedName>
        <fullName evidence="4">Peptidyl-tRNA hydrolase</fullName>
    </recommendedName>
</protein>
<dbReference type="AlphaFoldDB" id="A0A6G1E3I9"/>
<reference evidence="2 3" key="1">
    <citation type="submission" date="2019-11" db="EMBL/GenBank/DDBJ databases">
        <title>Whole genome sequence of Oryza granulata.</title>
        <authorList>
            <person name="Li W."/>
        </authorList>
    </citation>
    <scope>NUCLEOTIDE SEQUENCE [LARGE SCALE GENOMIC DNA]</scope>
    <source>
        <strain evidence="3">cv. Menghai</strain>
        <tissue evidence="2">Leaf</tissue>
    </source>
</reference>
<evidence type="ECO:0008006" key="4">
    <source>
        <dbReference type="Google" id="ProtNLM"/>
    </source>
</evidence>
<dbReference type="SUPFAM" id="SSF53178">
    <property type="entry name" value="Peptidyl-tRNA hydrolase-like"/>
    <property type="match status" value="1"/>
</dbReference>
<dbReference type="Gene3D" id="3.40.50.1470">
    <property type="entry name" value="Peptidyl-tRNA hydrolase"/>
    <property type="match status" value="1"/>
</dbReference>
<feature type="region of interest" description="Disordered" evidence="1">
    <location>
        <begin position="76"/>
        <end position="146"/>
    </location>
</feature>
<feature type="compositionally biased region" description="Polar residues" evidence="1">
    <location>
        <begin position="106"/>
        <end position="120"/>
    </location>
</feature>
<dbReference type="EMBL" id="SPHZ02000005">
    <property type="protein sequence ID" value="KAF0919360.1"/>
    <property type="molecule type" value="Genomic_DNA"/>
</dbReference>
<dbReference type="GO" id="GO:0004045">
    <property type="term" value="F:peptidyl-tRNA hydrolase activity"/>
    <property type="evidence" value="ECO:0007669"/>
    <property type="project" value="InterPro"/>
</dbReference>
<evidence type="ECO:0000313" key="2">
    <source>
        <dbReference type="EMBL" id="KAF0919360.1"/>
    </source>
</evidence>
<comment type="caution">
    <text evidence="2">The sequence shown here is derived from an EMBL/GenBank/DDBJ whole genome shotgun (WGS) entry which is preliminary data.</text>
</comment>
<organism evidence="2 3">
    <name type="scientific">Oryza meyeriana var. granulata</name>
    <dbReference type="NCBI Taxonomy" id="110450"/>
    <lineage>
        <taxon>Eukaryota</taxon>
        <taxon>Viridiplantae</taxon>
        <taxon>Streptophyta</taxon>
        <taxon>Embryophyta</taxon>
        <taxon>Tracheophyta</taxon>
        <taxon>Spermatophyta</taxon>
        <taxon>Magnoliopsida</taxon>
        <taxon>Liliopsida</taxon>
        <taxon>Poales</taxon>
        <taxon>Poaceae</taxon>
        <taxon>BOP clade</taxon>
        <taxon>Oryzoideae</taxon>
        <taxon>Oryzeae</taxon>
        <taxon>Oryzinae</taxon>
        <taxon>Oryza</taxon>
        <taxon>Oryza meyeriana</taxon>
    </lineage>
</organism>
<gene>
    <name evidence="2" type="ORF">E2562_029308</name>
</gene>
<proteinExistence type="predicted"/>
<accession>A0A6G1E3I9</accession>
<sequence length="202" mass="20792">MRLLLSGVPASSVFASSSRLALQPRLLFSRAKSRRMTAAGPACGAAASSSASVAAGDGSRDQKPWLLVGLGNPGRMYKGTRHNTAGRPTPLTSATEDRTPMEEDPASTTEGDTTTPSEVSPNAFADTDEIAGRPVPLTSVTEDCASTTKGPATIAKEAPTSIVITTTEGDTTTTAEVSSTIVTEPNDPIDIVDLIASTIDDN</sequence>
<name>A0A6G1E3I9_9ORYZ</name>
<keyword evidence="3" id="KW-1185">Reference proteome</keyword>
<dbReference type="InterPro" id="IPR036416">
    <property type="entry name" value="Pept_tRNA_hydro_sf"/>
</dbReference>
<evidence type="ECO:0000256" key="1">
    <source>
        <dbReference type="SAM" id="MobiDB-lite"/>
    </source>
</evidence>